<evidence type="ECO:0000256" key="5">
    <source>
        <dbReference type="ARBA" id="ARBA00022989"/>
    </source>
</evidence>
<evidence type="ECO:0000256" key="3">
    <source>
        <dbReference type="ARBA" id="ARBA00022475"/>
    </source>
</evidence>
<dbReference type="EMBL" id="WXEY01000001">
    <property type="protein sequence ID" value="MZP28275.1"/>
    <property type="molecule type" value="Genomic_DNA"/>
</dbReference>
<dbReference type="InterPro" id="IPR035906">
    <property type="entry name" value="MetI-like_sf"/>
</dbReference>
<dbReference type="SUPFAM" id="SSF161098">
    <property type="entry name" value="MetI-like"/>
    <property type="match status" value="1"/>
</dbReference>
<dbReference type="GO" id="GO:0042918">
    <property type="term" value="P:alkanesulfonate transmembrane transport"/>
    <property type="evidence" value="ECO:0007669"/>
    <property type="project" value="UniProtKB-ARBA"/>
</dbReference>
<name>A0A845L073_9FIRM</name>
<dbReference type="AlphaFoldDB" id="A0A845L073"/>
<evidence type="ECO:0000256" key="2">
    <source>
        <dbReference type="ARBA" id="ARBA00022448"/>
    </source>
</evidence>
<feature type="transmembrane region" description="Helical" evidence="7">
    <location>
        <begin position="97"/>
        <end position="116"/>
    </location>
</feature>
<evidence type="ECO:0000256" key="4">
    <source>
        <dbReference type="ARBA" id="ARBA00022692"/>
    </source>
</evidence>
<dbReference type="RefSeq" id="WP_161253381.1">
    <property type="nucleotide sequence ID" value="NZ_WXEY01000001.1"/>
</dbReference>
<keyword evidence="10" id="KW-1185">Reference proteome</keyword>
<dbReference type="PANTHER" id="PTHR30151">
    <property type="entry name" value="ALKANE SULFONATE ABC TRANSPORTER-RELATED, MEMBRANE SUBUNIT"/>
    <property type="match status" value="1"/>
</dbReference>
<dbReference type="Proteomes" id="UP000463470">
    <property type="component" value="Unassembled WGS sequence"/>
</dbReference>
<feature type="domain" description="ABC transmembrane type-1" evidence="8">
    <location>
        <begin position="56"/>
        <end position="236"/>
    </location>
</feature>
<evidence type="ECO:0000313" key="10">
    <source>
        <dbReference type="Proteomes" id="UP000463470"/>
    </source>
</evidence>
<feature type="transmembrane region" description="Helical" evidence="7">
    <location>
        <begin position="217"/>
        <end position="236"/>
    </location>
</feature>
<keyword evidence="2 7" id="KW-0813">Transport</keyword>
<dbReference type="FunFam" id="1.10.3720.10:FF:000003">
    <property type="entry name" value="Aliphatic sulfonate ABC transporter permease"/>
    <property type="match status" value="1"/>
</dbReference>
<comment type="caution">
    <text evidence="9">The sequence shown here is derived from an EMBL/GenBank/DDBJ whole genome shotgun (WGS) entry which is preliminary data.</text>
</comment>
<dbReference type="GO" id="GO:0005886">
    <property type="term" value="C:plasma membrane"/>
    <property type="evidence" value="ECO:0007669"/>
    <property type="project" value="UniProtKB-SubCell"/>
</dbReference>
<keyword evidence="6 7" id="KW-0472">Membrane</keyword>
<evidence type="ECO:0000259" key="8">
    <source>
        <dbReference type="PROSITE" id="PS50928"/>
    </source>
</evidence>
<gene>
    <name evidence="9" type="ORF">GTO91_00870</name>
</gene>
<dbReference type="PANTHER" id="PTHR30151:SF0">
    <property type="entry name" value="ABC TRANSPORTER PERMEASE PROTEIN MJ0413-RELATED"/>
    <property type="match status" value="1"/>
</dbReference>
<protein>
    <submittedName>
        <fullName evidence="9">ABC transporter permease subunit</fullName>
    </submittedName>
</protein>
<keyword evidence="4 7" id="KW-0812">Transmembrane</keyword>
<evidence type="ECO:0000256" key="1">
    <source>
        <dbReference type="ARBA" id="ARBA00004651"/>
    </source>
</evidence>
<keyword evidence="3" id="KW-1003">Cell membrane</keyword>
<feature type="transmembrane region" description="Helical" evidence="7">
    <location>
        <begin position="162"/>
        <end position="188"/>
    </location>
</feature>
<reference evidence="9 10" key="1">
    <citation type="submission" date="2020-01" db="EMBL/GenBank/DDBJ databases">
        <title>Whole-genome sequence of Heliobacterium undosum DSM 13378.</title>
        <authorList>
            <person name="Kyndt J.A."/>
            <person name="Meyer T.E."/>
        </authorList>
    </citation>
    <scope>NUCLEOTIDE SEQUENCE [LARGE SCALE GENOMIC DNA]</scope>
    <source>
        <strain evidence="9 10">DSM 13378</strain>
    </source>
</reference>
<proteinExistence type="inferred from homology"/>
<sequence length="255" mass="28203">MNVNGRYLLPAFSLLLGLLFWQMASCFYRPEQFPSPLLVLEGLLELVELGVLREHIQVSLMRFGLSYGLAVLIGIPTGLLLGWSTGAFQAIDPIVQVLRPISPIAWFPLAVLWFGIGNPPAIFIIFLSAVFPIILSTTVAVRQVPHTYLKVARNFGAGRGMLFRKVVFPAAFPQIMTGLHIAVGTAWIHLVAGEMLGSQSGLGYLIVDARNFLRTDWIIVGMLIVGMLGLLINRLIRLVEGSINRRWGIERRNDG</sequence>
<comment type="similarity">
    <text evidence="7">Belongs to the binding-protein-dependent transport system permease family.</text>
</comment>
<comment type="subcellular location">
    <subcellularLocation>
        <location evidence="1 7">Cell membrane</location>
        <topology evidence="1 7">Multi-pass membrane protein</topology>
    </subcellularLocation>
</comment>
<keyword evidence="5 7" id="KW-1133">Transmembrane helix</keyword>
<feature type="transmembrane region" description="Helical" evidence="7">
    <location>
        <begin position="65"/>
        <end position="85"/>
    </location>
</feature>
<dbReference type="PROSITE" id="PS50928">
    <property type="entry name" value="ABC_TM1"/>
    <property type="match status" value="1"/>
</dbReference>
<accession>A0A845L073</accession>
<evidence type="ECO:0000313" key="9">
    <source>
        <dbReference type="EMBL" id="MZP28275.1"/>
    </source>
</evidence>
<dbReference type="OrthoDB" id="34174at2"/>
<evidence type="ECO:0000256" key="7">
    <source>
        <dbReference type="RuleBase" id="RU363032"/>
    </source>
</evidence>
<dbReference type="Pfam" id="PF00528">
    <property type="entry name" value="BPD_transp_1"/>
    <property type="match status" value="1"/>
</dbReference>
<dbReference type="Gene3D" id="1.10.3720.10">
    <property type="entry name" value="MetI-like"/>
    <property type="match status" value="1"/>
</dbReference>
<dbReference type="CDD" id="cd06261">
    <property type="entry name" value="TM_PBP2"/>
    <property type="match status" value="1"/>
</dbReference>
<evidence type="ECO:0000256" key="6">
    <source>
        <dbReference type="ARBA" id="ARBA00023136"/>
    </source>
</evidence>
<feature type="transmembrane region" description="Helical" evidence="7">
    <location>
        <begin position="122"/>
        <end position="141"/>
    </location>
</feature>
<dbReference type="InterPro" id="IPR000515">
    <property type="entry name" value="MetI-like"/>
</dbReference>
<organism evidence="9 10">
    <name type="scientific">Heliomicrobium undosum</name>
    <dbReference type="NCBI Taxonomy" id="121734"/>
    <lineage>
        <taxon>Bacteria</taxon>
        <taxon>Bacillati</taxon>
        <taxon>Bacillota</taxon>
        <taxon>Clostridia</taxon>
        <taxon>Eubacteriales</taxon>
        <taxon>Heliobacteriaceae</taxon>
        <taxon>Heliomicrobium</taxon>
    </lineage>
</organism>